<name>A0AAW1JT56_SAPOF</name>
<feature type="compositionally biased region" description="Basic and acidic residues" evidence="1">
    <location>
        <begin position="120"/>
        <end position="132"/>
    </location>
</feature>
<dbReference type="PANTHER" id="PTHR33167">
    <property type="entry name" value="TRANSCRIPTION FACTOR, PUTATIVE (DUF863)-RELATED"/>
    <property type="match status" value="1"/>
</dbReference>
<dbReference type="AlphaFoldDB" id="A0AAW1JT56"/>
<comment type="caution">
    <text evidence="2">The sequence shown here is derived from an EMBL/GenBank/DDBJ whole genome shotgun (WGS) entry which is preliminary data.</text>
</comment>
<evidence type="ECO:0000313" key="2">
    <source>
        <dbReference type="EMBL" id="KAK9705836.1"/>
    </source>
</evidence>
<dbReference type="Proteomes" id="UP001443914">
    <property type="component" value="Unassembled WGS sequence"/>
</dbReference>
<keyword evidence="3" id="KW-1185">Reference proteome</keyword>
<sequence length="172" mass="19226">MDKRVMQLNKEWIKTTMLTQDRTLKEQVRELHRLYHVQKKLMEQQRGTEQLPHSLNSVDTQDYITLVDYFDLERQSLNDNEDRDPDTTDRPSASTTAEDRNPDTTDRPSASTTAGIGDPRSNDGDDGGRMVDLELSIGFGGGNSTKETDDGGRMVDLELSLGFGGGNSTKDT</sequence>
<proteinExistence type="predicted"/>
<dbReference type="PANTHER" id="PTHR33167:SF26">
    <property type="entry name" value="EXPRESSED PROTEIN"/>
    <property type="match status" value="1"/>
</dbReference>
<gene>
    <name evidence="2" type="ORF">RND81_07G085700</name>
</gene>
<organism evidence="2 3">
    <name type="scientific">Saponaria officinalis</name>
    <name type="common">Common soapwort</name>
    <name type="synonym">Lychnis saponaria</name>
    <dbReference type="NCBI Taxonomy" id="3572"/>
    <lineage>
        <taxon>Eukaryota</taxon>
        <taxon>Viridiplantae</taxon>
        <taxon>Streptophyta</taxon>
        <taxon>Embryophyta</taxon>
        <taxon>Tracheophyta</taxon>
        <taxon>Spermatophyta</taxon>
        <taxon>Magnoliopsida</taxon>
        <taxon>eudicotyledons</taxon>
        <taxon>Gunneridae</taxon>
        <taxon>Pentapetalae</taxon>
        <taxon>Caryophyllales</taxon>
        <taxon>Caryophyllaceae</taxon>
        <taxon>Caryophylleae</taxon>
        <taxon>Saponaria</taxon>
    </lineage>
</organism>
<evidence type="ECO:0000256" key="1">
    <source>
        <dbReference type="SAM" id="MobiDB-lite"/>
    </source>
</evidence>
<evidence type="ECO:0000313" key="3">
    <source>
        <dbReference type="Proteomes" id="UP001443914"/>
    </source>
</evidence>
<feature type="compositionally biased region" description="Basic and acidic residues" evidence="1">
    <location>
        <begin position="97"/>
        <end position="106"/>
    </location>
</feature>
<dbReference type="EMBL" id="JBDFQZ010000007">
    <property type="protein sequence ID" value="KAK9705836.1"/>
    <property type="molecule type" value="Genomic_DNA"/>
</dbReference>
<feature type="region of interest" description="Disordered" evidence="1">
    <location>
        <begin position="75"/>
        <end position="153"/>
    </location>
</feature>
<accession>A0AAW1JT56</accession>
<protein>
    <submittedName>
        <fullName evidence="2">Uncharacterized protein</fullName>
    </submittedName>
</protein>
<reference evidence="2" key="1">
    <citation type="submission" date="2024-03" db="EMBL/GenBank/DDBJ databases">
        <title>WGS assembly of Saponaria officinalis var. Norfolk2.</title>
        <authorList>
            <person name="Jenkins J."/>
            <person name="Shu S."/>
            <person name="Grimwood J."/>
            <person name="Barry K."/>
            <person name="Goodstein D."/>
            <person name="Schmutz J."/>
            <person name="Leebens-Mack J."/>
            <person name="Osbourn A."/>
        </authorList>
    </citation>
    <scope>NUCLEOTIDE SEQUENCE [LARGE SCALE GENOMIC DNA]</scope>
    <source>
        <strain evidence="2">JIC</strain>
    </source>
</reference>